<accession>A0ABT3SW93</accession>
<feature type="transmembrane region" description="Helical" evidence="1">
    <location>
        <begin position="67"/>
        <end position="85"/>
    </location>
</feature>
<feature type="transmembrane region" description="Helical" evidence="1">
    <location>
        <begin position="42"/>
        <end position="60"/>
    </location>
</feature>
<organism evidence="2 3">
    <name type="scientific">Candidatus Seongchinamella marina</name>
    <dbReference type="NCBI Taxonomy" id="2518990"/>
    <lineage>
        <taxon>Bacteria</taxon>
        <taxon>Pseudomonadati</taxon>
        <taxon>Pseudomonadota</taxon>
        <taxon>Gammaproteobacteria</taxon>
        <taxon>Cellvibrionales</taxon>
        <taxon>Halieaceae</taxon>
        <taxon>Seongchinamella</taxon>
    </lineage>
</organism>
<keyword evidence="1" id="KW-0812">Transmembrane</keyword>
<evidence type="ECO:0000256" key="1">
    <source>
        <dbReference type="SAM" id="Phobius"/>
    </source>
</evidence>
<keyword evidence="3" id="KW-1185">Reference proteome</keyword>
<keyword evidence="1" id="KW-0472">Membrane</keyword>
<reference evidence="2" key="1">
    <citation type="submission" date="2019-02" db="EMBL/GenBank/DDBJ databases">
        <authorList>
            <person name="Li S.-H."/>
        </authorList>
    </citation>
    <scope>NUCLEOTIDE SEQUENCE</scope>
    <source>
        <strain evidence="2">IMCC8485</strain>
    </source>
</reference>
<dbReference type="RefSeq" id="WP_279253056.1">
    <property type="nucleotide sequence ID" value="NZ_SHNP01000004.1"/>
</dbReference>
<dbReference type="EMBL" id="SHNP01000004">
    <property type="protein sequence ID" value="MCX2974261.1"/>
    <property type="molecule type" value="Genomic_DNA"/>
</dbReference>
<proteinExistence type="predicted"/>
<protein>
    <submittedName>
        <fullName evidence="2">DUF3429 family protein</fullName>
    </submittedName>
</protein>
<dbReference type="Pfam" id="PF11911">
    <property type="entry name" value="DUF3429"/>
    <property type="match status" value="1"/>
</dbReference>
<sequence length="142" mass="15912">MREPSLPTVASWLGRAGLLPFIGLSLATYLDPERGNVWRMVLASYALSIHCFLVGAWWGISLIRRHWIVLIISNVFVLVAFFGHISLAVETFLLLCALLFPCTLIIERLHPLFEPQPIYYAQLRLQLTAVATTALLLAANSH</sequence>
<gene>
    <name evidence="2" type="ORF">EYC87_11775</name>
</gene>
<dbReference type="InterPro" id="IPR021836">
    <property type="entry name" value="DUF3429"/>
</dbReference>
<evidence type="ECO:0000313" key="3">
    <source>
        <dbReference type="Proteomes" id="UP001143307"/>
    </source>
</evidence>
<feature type="transmembrane region" description="Helical" evidence="1">
    <location>
        <begin position="12"/>
        <end position="30"/>
    </location>
</feature>
<comment type="caution">
    <text evidence="2">The sequence shown here is derived from an EMBL/GenBank/DDBJ whole genome shotgun (WGS) entry which is preliminary data.</text>
</comment>
<keyword evidence="1" id="KW-1133">Transmembrane helix</keyword>
<evidence type="ECO:0000313" key="2">
    <source>
        <dbReference type="EMBL" id="MCX2974261.1"/>
    </source>
</evidence>
<dbReference type="Proteomes" id="UP001143307">
    <property type="component" value="Unassembled WGS sequence"/>
</dbReference>
<name>A0ABT3SW93_9GAMM</name>